<name>A0A372JNM7_9ACTN</name>
<protein>
    <recommendedName>
        <fullName evidence="2">Metallo-beta-lactamase domain-containing protein</fullName>
    </recommendedName>
</protein>
<evidence type="ECO:0000313" key="4">
    <source>
        <dbReference type="Proteomes" id="UP000261811"/>
    </source>
</evidence>
<gene>
    <name evidence="3" type="ORF">DZF91_10635</name>
</gene>
<dbReference type="Proteomes" id="UP000261811">
    <property type="component" value="Unassembled WGS sequence"/>
</dbReference>
<keyword evidence="4" id="KW-1185">Reference proteome</keyword>
<dbReference type="PANTHER" id="PTHR30619">
    <property type="entry name" value="DNA INTERNALIZATION/COMPETENCE PROTEIN COMEC/REC2"/>
    <property type="match status" value="1"/>
</dbReference>
<proteinExistence type="predicted"/>
<dbReference type="InterPro" id="IPR052159">
    <property type="entry name" value="Competence_DNA_uptake"/>
</dbReference>
<dbReference type="InterPro" id="IPR001279">
    <property type="entry name" value="Metallo-B-lactamas"/>
</dbReference>
<feature type="compositionally biased region" description="Basic and acidic residues" evidence="1">
    <location>
        <begin position="22"/>
        <end position="43"/>
    </location>
</feature>
<sequence length="401" mass="44175">MPPKRKGDDLPPPRPKTARLQAIDKKAEDVKRAAQEAADKQEQLRKERAEKLAALGKAPDGTRGDGNFHAVFLKMGQGDCTLMTTPRGHVVMLDCGSDSKENEAESLYKKRIHDVIYGEKFLKTSSVIDVLILTHPDSDHYNQLKKMLDPDVQIDSYYHSSNRVDYAAQQVSGFLVEKCPVAYKVNHHDNAGAQVIELVTADGTQKLKLPDATSSAVPRLDGKGGILVHTEANCTISLLAGNVNRVDLDDHSNHTNRGSIATLIEVFGQRILMCGDGTINTEAYLLQYHKARLANLDVVQAGHHGSINTSSSQEFVKHVRPRQVVISAGMKIPLHHLPSWETITRYQAVMDPSPTDYAVSAWEPGAMGAYDHTTRNIFEKIYITGSRGTFEYTVEAPKAAS</sequence>
<dbReference type="RefSeq" id="WP_117357304.1">
    <property type="nucleotide sequence ID" value="NZ_QURH01000199.1"/>
</dbReference>
<dbReference type="InterPro" id="IPR036866">
    <property type="entry name" value="RibonucZ/Hydroxyglut_hydro"/>
</dbReference>
<organism evidence="3 4">
    <name type="scientific">Actinomadura logoneensis</name>
    <dbReference type="NCBI Taxonomy" id="2293572"/>
    <lineage>
        <taxon>Bacteria</taxon>
        <taxon>Bacillati</taxon>
        <taxon>Actinomycetota</taxon>
        <taxon>Actinomycetes</taxon>
        <taxon>Streptosporangiales</taxon>
        <taxon>Thermomonosporaceae</taxon>
        <taxon>Actinomadura</taxon>
    </lineage>
</organism>
<dbReference type="PANTHER" id="PTHR30619:SF1">
    <property type="entry name" value="RECOMBINATION PROTEIN 2"/>
    <property type="match status" value="1"/>
</dbReference>
<dbReference type="AlphaFoldDB" id="A0A372JNM7"/>
<feature type="region of interest" description="Disordered" evidence="1">
    <location>
        <begin position="1"/>
        <end position="43"/>
    </location>
</feature>
<dbReference type="Pfam" id="PF00753">
    <property type="entry name" value="Lactamase_B"/>
    <property type="match status" value="1"/>
</dbReference>
<reference evidence="3 4" key="1">
    <citation type="submission" date="2018-08" db="EMBL/GenBank/DDBJ databases">
        <title>Actinomadura jelena sp. nov., a novel Actinomycete isolated from soil in Chad.</title>
        <authorList>
            <person name="Shi L."/>
        </authorList>
    </citation>
    <scope>NUCLEOTIDE SEQUENCE [LARGE SCALE GENOMIC DNA]</scope>
    <source>
        <strain evidence="3 4">NEAU-G17</strain>
    </source>
</reference>
<dbReference type="SUPFAM" id="SSF56281">
    <property type="entry name" value="Metallo-hydrolase/oxidoreductase"/>
    <property type="match status" value="1"/>
</dbReference>
<dbReference type="Gene3D" id="3.60.15.10">
    <property type="entry name" value="Ribonuclease Z/Hydroxyacylglutathione hydrolase-like"/>
    <property type="match status" value="1"/>
</dbReference>
<feature type="compositionally biased region" description="Basic and acidic residues" evidence="1">
    <location>
        <begin position="1"/>
        <end position="11"/>
    </location>
</feature>
<evidence type="ECO:0000259" key="2">
    <source>
        <dbReference type="Pfam" id="PF00753"/>
    </source>
</evidence>
<accession>A0A372JNM7</accession>
<dbReference type="EMBL" id="QURH01000199">
    <property type="protein sequence ID" value="RFU41625.1"/>
    <property type="molecule type" value="Genomic_DNA"/>
</dbReference>
<dbReference type="OrthoDB" id="9783680at2"/>
<evidence type="ECO:0000256" key="1">
    <source>
        <dbReference type="SAM" id="MobiDB-lite"/>
    </source>
</evidence>
<feature type="domain" description="Metallo-beta-lactamase" evidence="2">
    <location>
        <begin position="76"/>
        <end position="144"/>
    </location>
</feature>
<comment type="caution">
    <text evidence="3">The sequence shown here is derived from an EMBL/GenBank/DDBJ whole genome shotgun (WGS) entry which is preliminary data.</text>
</comment>
<evidence type="ECO:0000313" key="3">
    <source>
        <dbReference type="EMBL" id="RFU41625.1"/>
    </source>
</evidence>